<reference evidence="5" key="1">
    <citation type="submission" date="2021-06" db="EMBL/GenBank/DDBJ databases">
        <title>Genome-based taxonomic framework of Microbacterium strains isolated from marine environment, the description of four new species and reclassification of four preexisting species.</title>
        <authorList>
            <person name="Lee S.D."/>
            <person name="Kim S.-M."/>
            <person name="Byeon Y.-S."/>
            <person name="Yang H.L."/>
            <person name="Kim I.S."/>
        </authorList>
    </citation>
    <scope>NUCLEOTIDE SEQUENCE</scope>
    <source>
        <strain evidence="5">KACC 20510</strain>
    </source>
</reference>
<evidence type="ECO:0000256" key="3">
    <source>
        <dbReference type="RuleBase" id="RU000363"/>
    </source>
</evidence>
<sequence>MELRLDGRVAVVTGGGRGLGRAHCLELARRGASVVVNDVAASPGAADSPAEEVVREIRALGGAAHAEIGSVADAEDCGRIVDDAVERFGRLDIVVNNAGILRDSPLVDTSDADFAAVLAVHLTGTFLLTRAVARHWTARAAAGEMVSGRVINTTSSVGMVGEPGMAAYAAAKAGILGLTVTAAKELASLGATCNAISPVAATRMTSHLPWHGAVANDTYTPFDPRNVSPLVAYLASEQAAWITGQVLRVEGNSVVRMRPWERGSVYHAAAGDDFMTTDELDLGLRQLYGVFPPSVLSDAAR</sequence>
<dbReference type="PROSITE" id="PS00061">
    <property type="entry name" value="ADH_SHORT"/>
    <property type="match status" value="1"/>
</dbReference>
<dbReference type="EMBL" id="JAHWXI010000018">
    <property type="protein sequence ID" value="MDN4465370.1"/>
    <property type="molecule type" value="Genomic_DNA"/>
</dbReference>
<dbReference type="PRINTS" id="PR00081">
    <property type="entry name" value="GDHRDH"/>
</dbReference>
<dbReference type="Pfam" id="PF00106">
    <property type="entry name" value="adh_short"/>
    <property type="match status" value="1"/>
</dbReference>
<dbReference type="InterPro" id="IPR036291">
    <property type="entry name" value="NAD(P)-bd_dom_sf"/>
</dbReference>
<dbReference type="PANTHER" id="PTHR45024:SF2">
    <property type="entry name" value="SCP2 DOMAIN-CONTAINING PROTEIN"/>
    <property type="match status" value="1"/>
</dbReference>
<dbReference type="Gene3D" id="3.40.50.720">
    <property type="entry name" value="NAD(P)-binding Rossmann-like Domain"/>
    <property type="match status" value="1"/>
</dbReference>
<dbReference type="InterPro" id="IPR002347">
    <property type="entry name" value="SDR_fam"/>
</dbReference>
<protein>
    <submittedName>
        <fullName evidence="5">SDR family NAD(P)-dependent oxidoreductase</fullName>
    </submittedName>
</protein>
<comment type="similarity">
    <text evidence="1 3">Belongs to the short-chain dehydrogenases/reductases (SDR) family.</text>
</comment>
<evidence type="ECO:0000259" key="4">
    <source>
        <dbReference type="SMART" id="SM00822"/>
    </source>
</evidence>
<evidence type="ECO:0000313" key="5">
    <source>
        <dbReference type="EMBL" id="MDN4465370.1"/>
    </source>
</evidence>
<evidence type="ECO:0000313" key="6">
    <source>
        <dbReference type="Proteomes" id="UP001172731"/>
    </source>
</evidence>
<dbReference type="InterPro" id="IPR020904">
    <property type="entry name" value="Sc_DH/Rdtase_CS"/>
</dbReference>
<accession>A0ABT8FW11</accession>
<gene>
    <name evidence="5" type="ORF">KZC48_13330</name>
</gene>
<feature type="domain" description="Ketoreductase" evidence="4">
    <location>
        <begin position="8"/>
        <end position="207"/>
    </location>
</feature>
<comment type="caution">
    <text evidence="5">The sequence shown here is derived from an EMBL/GenBank/DDBJ whole genome shotgun (WGS) entry which is preliminary data.</text>
</comment>
<dbReference type="PRINTS" id="PR00080">
    <property type="entry name" value="SDRFAMILY"/>
</dbReference>
<keyword evidence="2" id="KW-0560">Oxidoreductase</keyword>
<dbReference type="SMART" id="SM00822">
    <property type="entry name" value="PKS_KR"/>
    <property type="match status" value="1"/>
</dbReference>
<dbReference type="PANTHER" id="PTHR45024">
    <property type="entry name" value="DEHYDROGENASES, SHORT CHAIN"/>
    <property type="match status" value="1"/>
</dbReference>
<evidence type="ECO:0000256" key="2">
    <source>
        <dbReference type="ARBA" id="ARBA00023002"/>
    </source>
</evidence>
<dbReference type="SUPFAM" id="SSF51735">
    <property type="entry name" value="NAD(P)-binding Rossmann-fold domains"/>
    <property type="match status" value="1"/>
</dbReference>
<evidence type="ECO:0000256" key="1">
    <source>
        <dbReference type="ARBA" id="ARBA00006484"/>
    </source>
</evidence>
<proteinExistence type="inferred from homology"/>
<dbReference type="InterPro" id="IPR057326">
    <property type="entry name" value="KR_dom"/>
</dbReference>
<name>A0ABT8FW11_9MICO</name>
<dbReference type="Proteomes" id="UP001172731">
    <property type="component" value="Unassembled WGS sequence"/>
</dbReference>
<keyword evidence="6" id="KW-1185">Reference proteome</keyword>
<dbReference type="RefSeq" id="WP_301135285.1">
    <property type="nucleotide sequence ID" value="NZ_BAAAUQ010000016.1"/>
</dbReference>
<dbReference type="InterPro" id="IPR051687">
    <property type="entry name" value="Peroxisomal_Beta-Oxidation"/>
</dbReference>
<organism evidence="5 6">
    <name type="scientific">Microbacterium aurantiacum</name>
    <dbReference type="NCBI Taxonomy" id="162393"/>
    <lineage>
        <taxon>Bacteria</taxon>
        <taxon>Bacillati</taxon>
        <taxon>Actinomycetota</taxon>
        <taxon>Actinomycetes</taxon>
        <taxon>Micrococcales</taxon>
        <taxon>Microbacteriaceae</taxon>
        <taxon>Microbacterium</taxon>
    </lineage>
</organism>